<dbReference type="EC" id="5.6.2.3" evidence="1"/>
<dbReference type="GO" id="GO:0006281">
    <property type="term" value="P:DNA repair"/>
    <property type="evidence" value="ECO:0007669"/>
    <property type="project" value="UniProtKB-KW"/>
</dbReference>
<comment type="cofactor">
    <cofactor evidence="1">
        <name>Mg(2+)</name>
        <dbReference type="ChEBI" id="CHEBI:18420"/>
    </cofactor>
</comment>
<reference evidence="4" key="1">
    <citation type="submission" date="2017-03" db="EMBL/GenBank/DDBJ databases">
        <title>Phytopthora megakarya and P. palmivora, two closely related causual agents of cacao black pod achieved similar genome size and gene model numbers by different mechanisms.</title>
        <authorList>
            <person name="Ali S."/>
            <person name="Shao J."/>
            <person name="Larry D.J."/>
            <person name="Kronmiller B."/>
            <person name="Shen D."/>
            <person name="Strem M.D."/>
            <person name="Melnick R.L."/>
            <person name="Guiltinan M.J."/>
            <person name="Tyler B.M."/>
            <person name="Meinhardt L.W."/>
            <person name="Bailey B.A."/>
        </authorList>
    </citation>
    <scope>NUCLEOTIDE SEQUENCE [LARGE SCALE GENOMIC DNA]</scope>
    <source>
        <strain evidence="4">zdho120</strain>
    </source>
</reference>
<keyword evidence="1" id="KW-0067">ATP-binding</keyword>
<evidence type="ECO:0000313" key="4">
    <source>
        <dbReference type="Proteomes" id="UP000198211"/>
    </source>
</evidence>
<dbReference type="Proteomes" id="UP000198211">
    <property type="component" value="Unassembled WGS sequence"/>
</dbReference>
<dbReference type="InterPro" id="IPR010285">
    <property type="entry name" value="DNA_helicase_pif1-like_DEAD"/>
</dbReference>
<protein>
    <recommendedName>
        <fullName evidence="1">ATP-dependent DNA helicase</fullName>
        <ecNumber evidence="1">5.6.2.3</ecNumber>
    </recommendedName>
</protein>
<dbReference type="AlphaFoldDB" id="A0A225VQE0"/>
<dbReference type="GO" id="GO:0000723">
    <property type="term" value="P:telomere maintenance"/>
    <property type="evidence" value="ECO:0007669"/>
    <property type="project" value="InterPro"/>
</dbReference>
<dbReference type="GO" id="GO:0006310">
    <property type="term" value="P:DNA recombination"/>
    <property type="evidence" value="ECO:0007669"/>
    <property type="project" value="UniProtKB-KW"/>
</dbReference>
<evidence type="ECO:0000256" key="1">
    <source>
        <dbReference type="RuleBase" id="RU363044"/>
    </source>
</evidence>
<keyword evidence="1" id="KW-0547">Nucleotide-binding</keyword>
<sequence>MQKYQLAQLDKCLRVAKRVAGVPFGGVHVVLIGDFLQLPPVGGEPMYKDPSRKIKFSHNELAGYQLWRAFKDVFILKECHPECPGSKMVANGTLGRLEAIVYHPGTTFQLVHDSTAGVTVKVPSIPPPAVIVRVRRGPTASCMAGSEDADIFPLFFDTSAYSACNIALAGVINGVPRSLNVRMEQFPLVCAVSSTVYKVQGDTLESMVVTEWRSDGVFANKREQPYLLVSRVTSRLAFATVEPLTNDIVSWAHPPLAALYEEARLERLSNDTIARIKSN</sequence>
<keyword evidence="4" id="KW-1185">Reference proteome</keyword>
<keyword evidence="1" id="KW-0227">DNA damage</keyword>
<keyword evidence="1" id="KW-0234">DNA repair</keyword>
<comment type="caution">
    <text evidence="3">The sequence shown here is derived from an EMBL/GenBank/DDBJ whole genome shotgun (WGS) entry which is preliminary data.</text>
</comment>
<organism evidence="3 4">
    <name type="scientific">Phytophthora megakarya</name>
    <dbReference type="NCBI Taxonomy" id="4795"/>
    <lineage>
        <taxon>Eukaryota</taxon>
        <taxon>Sar</taxon>
        <taxon>Stramenopiles</taxon>
        <taxon>Oomycota</taxon>
        <taxon>Peronosporomycetes</taxon>
        <taxon>Peronosporales</taxon>
        <taxon>Peronosporaceae</taxon>
        <taxon>Phytophthora</taxon>
    </lineage>
</organism>
<accession>A0A225VQE0</accession>
<keyword evidence="1" id="KW-0378">Hydrolase</keyword>
<dbReference type="GO" id="GO:0005524">
    <property type="term" value="F:ATP binding"/>
    <property type="evidence" value="ECO:0007669"/>
    <property type="project" value="UniProtKB-KW"/>
</dbReference>
<comment type="catalytic activity">
    <reaction evidence="1">
        <text>ATP + H2O = ADP + phosphate + H(+)</text>
        <dbReference type="Rhea" id="RHEA:13065"/>
        <dbReference type="ChEBI" id="CHEBI:15377"/>
        <dbReference type="ChEBI" id="CHEBI:15378"/>
        <dbReference type="ChEBI" id="CHEBI:30616"/>
        <dbReference type="ChEBI" id="CHEBI:43474"/>
        <dbReference type="ChEBI" id="CHEBI:456216"/>
        <dbReference type="EC" id="5.6.2.3"/>
    </reaction>
</comment>
<keyword evidence="1" id="KW-0347">Helicase</keyword>
<evidence type="ECO:0000313" key="3">
    <source>
        <dbReference type="EMBL" id="OWZ07249.1"/>
    </source>
</evidence>
<dbReference type="EMBL" id="NBNE01003612">
    <property type="protein sequence ID" value="OWZ07249.1"/>
    <property type="molecule type" value="Genomic_DNA"/>
</dbReference>
<dbReference type="OrthoDB" id="129182at2759"/>
<dbReference type="GO" id="GO:0016787">
    <property type="term" value="F:hydrolase activity"/>
    <property type="evidence" value="ECO:0007669"/>
    <property type="project" value="UniProtKB-KW"/>
</dbReference>
<name>A0A225VQE0_9STRA</name>
<feature type="domain" description="DNA helicase Pif1-like DEAD-box helicase" evidence="2">
    <location>
        <begin position="3"/>
        <end position="77"/>
    </location>
</feature>
<dbReference type="InterPro" id="IPR027417">
    <property type="entry name" value="P-loop_NTPase"/>
</dbReference>
<gene>
    <name evidence="3" type="ORF">PHMEG_00020379</name>
</gene>
<evidence type="ECO:0000259" key="2">
    <source>
        <dbReference type="Pfam" id="PF05970"/>
    </source>
</evidence>
<dbReference type="GO" id="GO:0043139">
    <property type="term" value="F:5'-3' DNA helicase activity"/>
    <property type="evidence" value="ECO:0007669"/>
    <property type="project" value="UniProtKB-EC"/>
</dbReference>
<dbReference type="Pfam" id="PF05970">
    <property type="entry name" value="PIF1"/>
    <property type="match status" value="1"/>
</dbReference>
<dbReference type="SUPFAM" id="SSF52540">
    <property type="entry name" value="P-loop containing nucleoside triphosphate hydrolases"/>
    <property type="match status" value="1"/>
</dbReference>
<comment type="similarity">
    <text evidence="1">Belongs to the helicase family.</text>
</comment>
<keyword evidence="1" id="KW-0233">DNA recombination</keyword>
<proteinExistence type="inferred from homology"/>